<dbReference type="InterPro" id="IPR013785">
    <property type="entry name" value="Aldolase_TIM"/>
</dbReference>
<proteinExistence type="inferred from homology"/>
<organism evidence="8 9">
    <name type="scientific">Hesseltinella vesiculosa</name>
    <dbReference type="NCBI Taxonomy" id="101127"/>
    <lineage>
        <taxon>Eukaryota</taxon>
        <taxon>Fungi</taxon>
        <taxon>Fungi incertae sedis</taxon>
        <taxon>Mucoromycota</taxon>
        <taxon>Mucoromycotina</taxon>
        <taxon>Mucoromycetes</taxon>
        <taxon>Mucorales</taxon>
        <taxon>Cunninghamellaceae</taxon>
        <taxon>Hesseltinella</taxon>
    </lineage>
</organism>
<dbReference type="InterPro" id="IPR041233">
    <property type="entry name" value="Melibiase_C"/>
</dbReference>
<comment type="catalytic activity">
    <reaction evidence="1">
        <text>Hydrolysis of terminal, non-reducing alpha-D-galactose residues in alpha-D-galactosides, including galactose oligosaccharides, galactomannans and galactolipids.</text>
        <dbReference type="EC" id="3.2.1.22"/>
    </reaction>
</comment>
<dbReference type="EC" id="3.2.1.22" evidence="3"/>
<keyword evidence="5 8" id="KW-0378">Hydrolase</keyword>
<dbReference type="OrthoDB" id="5795902at2759"/>
<evidence type="ECO:0000313" key="8">
    <source>
        <dbReference type="EMBL" id="ORX46961.1"/>
    </source>
</evidence>
<sequence>MKEKLPRYKYINLDSGWNREVDEHGRWLFRPELFPNGLAELSRKMAKNGHKLGLYLLPGIPQAAVVGNRKIKGRDVYLSDYCRERKQGNAFPGTTYMPERHDADLQHYFDSVAELLSRWGVHYVKLDGCGPGSGDEIVPNQAPDCRATLTMMARAFRQYNIWVELSWYLDHRYADEWSSIANGARIYTDIESYSPQTMTTTARVLDRWRHARHWAGLSAVGRDRGFYVDLDAVIVGMTPPEENRCIDGLANDHIRRSYITFWALTSSVFCLGSDPRCIPNKYLDMLNHPTVLDIQQTGVMANLLPYYTDYWSYDQVWWKPFKTNTVVVGLFNVSHPPGKRLRVGFRFRDVLNAENAFIEDVWKREILGVFKHQYSVNLEAGECCLLLISLASANL</sequence>
<accession>A0A1X2G7C2</accession>
<dbReference type="InterPro" id="IPR002241">
    <property type="entry name" value="Glyco_hydro_27"/>
</dbReference>
<reference evidence="8 9" key="1">
    <citation type="submission" date="2016-07" db="EMBL/GenBank/DDBJ databases">
        <title>Pervasive Adenine N6-methylation of Active Genes in Fungi.</title>
        <authorList>
            <consortium name="DOE Joint Genome Institute"/>
            <person name="Mondo S.J."/>
            <person name="Dannebaum R.O."/>
            <person name="Kuo R.C."/>
            <person name="Labutti K."/>
            <person name="Haridas S."/>
            <person name="Kuo A."/>
            <person name="Salamov A."/>
            <person name="Ahrendt S.R."/>
            <person name="Lipzen A."/>
            <person name="Sullivan W."/>
            <person name="Andreopoulos W.B."/>
            <person name="Clum A."/>
            <person name="Lindquist E."/>
            <person name="Daum C."/>
            <person name="Ramamoorthy G.K."/>
            <person name="Gryganskyi A."/>
            <person name="Culley D."/>
            <person name="Magnuson J.K."/>
            <person name="James T.Y."/>
            <person name="O'Malley M.A."/>
            <person name="Stajich J.E."/>
            <person name="Spatafora J.W."/>
            <person name="Visel A."/>
            <person name="Grigoriev I.V."/>
        </authorList>
    </citation>
    <scope>NUCLEOTIDE SEQUENCE [LARGE SCALE GENOMIC DNA]</scope>
    <source>
        <strain evidence="8 9">NRRL 3301</strain>
    </source>
</reference>
<dbReference type="AlphaFoldDB" id="A0A1X2G7C2"/>
<keyword evidence="6" id="KW-0326">Glycosidase</keyword>
<dbReference type="SUPFAM" id="SSF51011">
    <property type="entry name" value="Glycosyl hydrolase domain"/>
    <property type="match status" value="1"/>
</dbReference>
<name>A0A1X2G7C2_9FUNG</name>
<dbReference type="GO" id="GO:0004557">
    <property type="term" value="F:alpha-galactosidase activity"/>
    <property type="evidence" value="ECO:0007669"/>
    <property type="project" value="UniProtKB-EC"/>
</dbReference>
<dbReference type="PANTHER" id="PTHR11452">
    <property type="entry name" value="ALPHA-GALACTOSIDASE/ALPHA-N-ACETYLGALACTOSAMINIDASE"/>
    <property type="match status" value="1"/>
</dbReference>
<comment type="caution">
    <text evidence="8">The sequence shown here is derived from an EMBL/GenBank/DDBJ whole genome shotgun (WGS) entry which is preliminary data.</text>
</comment>
<dbReference type="EMBL" id="MCGT01000035">
    <property type="protein sequence ID" value="ORX46961.1"/>
    <property type="molecule type" value="Genomic_DNA"/>
</dbReference>
<dbReference type="Proteomes" id="UP000242146">
    <property type="component" value="Unassembled WGS sequence"/>
</dbReference>
<evidence type="ECO:0000313" key="9">
    <source>
        <dbReference type="Proteomes" id="UP000242146"/>
    </source>
</evidence>
<keyword evidence="9" id="KW-1185">Reference proteome</keyword>
<dbReference type="PANTHER" id="PTHR11452:SF75">
    <property type="entry name" value="ALPHA-GALACTOSIDASE MEL1"/>
    <property type="match status" value="1"/>
</dbReference>
<dbReference type="InterPro" id="IPR013780">
    <property type="entry name" value="Glyco_hydro_b"/>
</dbReference>
<evidence type="ECO:0000256" key="3">
    <source>
        <dbReference type="ARBA" id="ARBA00012755"/>
    </source>
</evidence>
<gene>
    <name evidence="8" type="ORF">DM01DRAFT_1143914</name>
</gene>
<dbReference type="InterPro" id="IPR017853">
    <property type="entry name" value="GH"/>
</dbReference>
<feature type="domain" description="Alpha galactosidase C-terminal" evidence="7">
    <location>
        <begin position="315"/>
        <end position="387"/>
    </location>
</feature>
<evidence type="ECO:0000256" key="5">
    <source>
        <dbReference type="ARBA" id="ARBA00022801"/>
    </source>
</evidence>
<evidence type="ECO:0000256" key="1">
    <source>
        <dbReference type="ARBA" id="ARBA00001255"/>
    </source>
</evidence>
<evidence type="ECO:0000256" key="4">
    <source>
        <dbReference type="ARBA" id="ARBA00022729"/>
    </source>
</evidence>
<keyword evidence="4" id="KW-0732">Signal</keyword>
<evidence type="ECO:0000256" key="6">
    <source>
        <dbReference type="ARBA" id="ARBA00023295"/>
    </source>
</evidence>
<evidence type="ECO:0000259" key="7">
    <source>
        <dbReference type="Pfam" id="PF17801"/>
    </source>
</evidence>
<comment type="similarity">
    <text evidence="2">Belongs to the glycosyl hydrolase 27 family.</text>
</comment>
<dbReference type="STRING" id="101127.A0A1X2G7C2"/>
<dbReference type="Gene3D" id="2.60.40.1180">
    <property type="entry name" value="Golgi alpha-mannosidase II"/>
    <property type="match status" value="1"/>
</dbReference>
<dbReference type="GO" id="GO:0005975">
    <property type="term" value="P:carbohydrate metabolic process"/>
    <property type="evidence" value="ECO:0007669"/>
    <property type="project" value="InterPro"/>
</dbReference>
<dbReference type="Pfam" id="PF17801">
    <property type="entry name" value="Melibiase_C"/>
    <property type="match status" value="1"/>
</dbReference>
<dbReference type="SUPFAM" id="SSF51445">
    <property type="entry name" value="(Trans)glycosidases"/>
    <property type="match status" value="1"/>
</dbReference>
<evidence type="ECO:0000256" key="2">
    <source>
        <dbReference type="ARBA" id="ARBA00009743"/>
    </source>
</evidence>
<protein>
    <recommendedName>
        <fullName evidence="3">alpha-galactosidase</fullName>
        <ecNumber evidence="3">3.2.1.22</ecNumber>
    </recommendedName>
</protein>
<dbReference type="Gene3D" id="3.20.20.70">
    <property type="entry name" value="Aldolase class I"/>
    <property type="match status" value="1"/>
</dbReference>